<comment type="caution">
    <text evidence="1">The sequence shown here is derived from an EMBL/GenBank/DDBJ whole genome shotgun (WGS) entry which is preliminary data.</text>
</comment>
<dbReference type="AlphaFoldDB" id="A0A1M2W502"/>
<keyword evidence="2" id="KW-1185">Reference proteome</keyword>
<accession>A0A1M2W502</accession>
<evidence type="ECO:0000313" key="2">
    <source>
        <dbReference type="Proteomes" id="UP000184267"/>
    </source>
</evidence>
<name>A0A1M2W502_TRAPU</name>
<reference evidence="1 2" key="1">
    <citation type="submission" date="2016-10" db="EMBL/GenBank/DDBJ databases">
        <title>Genome sequence of the basidiomycete white-rot fungus Trametes pubescens.</title>
        <authorList>
            <person name="Makela M.R."/>
            <person name="Granchi Z."/>
            <person name="Peng M."/>
            <person name="De Vries R.P."/>
            <person name="Grigoriev I."/>
            <person name="Riley R."/>
            <person name="Hilden K."/>
        </authorList>
    </citation>
    <scope>NUCLEOTIDE SEQUENCE [LARGE SCALE GENOMIC DNA]</scope>
    <source>
        <strain evidence="1 2">FBCC735</strain>
    </source>
</reference>
<protein>
    <submittedName>
        <fullName evidence="1">Uncharacterized protein</fullName>
    </submittedName>
</protein>
<proteinExistence type="predicted"/>
<sequence length="165" mass="18481">MSYSNTDHNHLNLLLRYQFSCIPANTTLLFLQHVHALNGLDAASWMMHSLPEPSIVGQYTHIGIATHRTYYTEATITAHAVRKAAPSLWFFVSQFEGSDSSAQGYTIPCGFWSSEKYPTSVPADIVFNPTPQFEFIRAGAEAPLFTSRQILEDLVFTTQTKYASL</sequence>
<gene>
    <name evidence="1" type="ORF">TRAPUB_8501</name>
</gene>
<organism evidence="1 2">
    <name type="scientific">Trametes pubescens</name>
    <name type="common">White-rot fungus</name>
    <dbReference type="NCBI Taxonomy" id="154538"/>
    <lineage>
        <taxon>Eukaryota</taxon>
        <taxon>Fungi</taxon>
        <taxon>Dikarya</taxon>
        <taxon>Basidiomycota</taxon>
        <taxon>Agaricomycotina</taxon>
        <taxon>Agaricomycetes</taxon>
        <taxon>Polyporales</taxon>
        <taxon>Polyporaceae</taxon>
        <taxon>Trametes</taxon>
    </lineage>
</organism>
<dbReference type="EMBL" id="MNAD01000217">
    <property type="protein sequence ID" value="OJT14931.1"/>
    <property type="molecule type" value="Genomic_DNA"/>
</dbReference>
<evidence type="ECO:0000313" key="1">
    <source>
        <dbReference type="EMBL" id="OJT14931.1"/>
    </source>
</evidence>
<dbReference type="Proteomes" id="UP000184267">
    <property type="component" value="Unassembled WGS sequence"/>
</dbReference>